<feature type="chain" id="PRO_5011710153" description="Seryl-tRNA synthetase" evidence="2">
    <location>
        <begin position="25"/>
        <end position="105"/>
    </location>
</feature>
<evidence type="ECO:0008006" key="5">
    <source>
        <dbReference type="Google" id="ProtNLM"/>
    </source>
</evidence>
<keyword evidence="1" id="KW-1133">Transmembrane helix</keyword>
<dbReference type="OrthoDB" id="799395at2"/>
<dbReference type="STRING" id="935223.SAMN04488131_11185"/>
<evidence type="ECO:0000256" key="2">
    <source>
        <dbReference type="SAM" id="SignalP"/>
    </source>
</evidence>
<dbReference type="Proteomes" id="UP000198596">
    <property type="component" value="Unassembled WGS sequence"/>
</dbReference>
<dbReference type="AlphaFoldDB" id="A0A1I2GUY3"/>
<protein>
    <recommendedName>
        <fullName evidence="5">Seryl-tRNA synthetase</fullName>
    </recommendedName>
</protein>
<dbReference type="RefSeq" id="WP_091206277.1">
    <property type="nucleotide sequence ID" value="NZ_FONQ01000011.1"/>
</dbReference>
<evidence type="ECO:0000256" key="1">
    <source>
        <dbReference type="SAM" id="Phobius"/>
    </source>
</evidence>
<evidence type="ECO:0000313" key="3">
    <source>
        <dbReference type="EMBL" id="SFF20950.1"/>
    </source>
</evidence>
<name>A0A1I2GUY3_9FLAO</name>
<keyword evidence="2" id="KW-0732">Signal</keyword>
<reference evidence="4" key="1">
    <citation type="submission" date="2016-10" db="EMBL/GenBank/DDBJ databases">
        <authorList>
            <person name="Varghese N."/>
            <person name="Submissions S."/>
        </authorList>
    </citation>
    <scope>NUCLEOTIDE SEQUENCE [LARGE SCALE GENOMIC DNA]</scope>
    <source>
        <strain evidence="4">CGMCC 1.9227</strain>
    </source>
</reference>
<sequence>MKKVTFYLMMMVLSLSIVPTQMLAAEKTPTSVSSTPKEVPAEVKVLLNRLNEIKAMDKSELTSTEKKELRKEVRAIKAELKSTGNGVYLSVGAIIIVILLLILLL</sequence>
<accession>A0A1I2GUY3</accession>
<keyword evidence="4" id="KW-1185">Reference proteome</keyword>
<organism evidence="3 4">
    <name type="scientific">Flavobacterium xueshanense</name>
    <dbReference type="NCBI Taxonomy" id="935223"/>
    <lineage>
        <taxon>Bacteria</taxon>
        <taxon>Pseudomonadati</taxon>
        <taxon>Bacteroidota</taxon>
        <taxon>Flavobacteriia</taxon>
        <taxon>Flavobacteriales</taxon>
        <taxon>Flavobacteriaceae</taxon>
        <taxon>Flavobacterium</taxon>
    </lineage>
</organism>
<dbReference type="EMBL" id="FONQ01000011">
    <property type="protein sequence ID" value="SFF20950.1"/>
    <property type="molecule type" value="Genomic_DNA"/>
</dbReference>
<keyword evidence="1" id="KW-0472">Membrane</keyword>
<feature type="transmembrane region" description="Helical" evidence="1">
    <location>
        <begin position="87"/>
        <end position="104"/>
    </location>
</feature>
<evidence type="ECO:0000313" key="4">
    <source>
        <dbReference type="Proteomes" id="UP000198596"/>
    </source>
</evidence>
<feature type="signal peptide" evidence="2">
    <location>
        <begin position="1"/>
        <end position="24"/>
    </location>
</feature>
<proteinExistence type="predicted"/>
<gene>
    <name evidence="3" type="ORF">SAMN04488131_11185</name>
</gene>
<keyword evidence="1" id="KW-0812">Transmembrane</keyword>